<proteinExistence type="predicted"/>
<dbReference type="InterPro" id="IPR011990">
    <property type="entry name" value="TPR-like_helical_dom_sf"/>
</dbReference>
<sequence length="482" mass="52102">MTQGNGISGGEQVARQQNEQLRSARKLLNRTQEEMASDLTTFAEQLHAEGVLGERIGVSPRQYRKWEGPLPAFPRPPTRIVLEKFFGVPLGELGFVRGASTGDRQRRDPEETAGGVADRVRLDEREGSQDVPHATTTAVAPPEAGDPTNRRSLVALVGGAALSALVSADSVEAIRAYTSRTAATDVTNASVEELELAVHQLGATYPAHSPSELWSITGRHRERAAQLLETRHTLLQGRQLAHQAGMLSVVLAWLAHDLGRADLVGPLCDDAWEHGHQADSPEVCAWAEDVRCTDAFYSGRPLDALTAATRGLAVAPRNGNAVVRLSAQLARAQARLGNKEAFAETARRAHGYREHIPLHGAGLWSVDAVRIYSYDASSYGWLGEHHRARHAAEHAIELYEAAPEPNKAPTRLAIARLDLALSQAALGDPDAALVVAHQALDGDRIVQSIHDRARQLGKSLVSAYPALPSVRDFGEEIRALTT</sequence>
<dbReference type="InterPro" id="IPR001387">
    <property type="entry name" value="Cro/C1-type_HTH"/>
</dbReference>
<gene>
    <name evidence="2" type="ORF">E1283_07150</name>
</gene>
<evidence type="ECO:0000256" key="1">
    <source>
        <dbReference type="SAM" id="MobiDB-lite"/>
    </source>
</evidence>
<name>A0A4R4TLP8_9ACTN</name>
<protein>
    <submittedName>
        <fullName evidence="2">XRE family transcriptional regulator</fullName>
    </submittedName>
</protein>
<dbReference type="OrthoDB" id="3213425at2"/>
<dbReference type="SUPFAM" id="SSF48452">
    <property type="entry name" value="TPR-like"/>
    <property type="match status" value="1"/>
</dbReference>
<dbReference type="Proteomes" id="UP000295345">
    <property type="component" value="Unassembled WGS sequence"/>
</dbReference>
<dbReference type="Gene3D" id="1.25.40.10">
    <property type="entry name" value="Tetratricopeptide repeat domain"/>
    <property type="match status" value="1"/>
</dbReference>
<dbReference type="EMBL" id="SMKI01000052">
    <property type="protein sequence ID" value="TDC77506.1"/>
    <property type="molecule type" value="Genomic_DNA"/>
</dbReference>
<dbReference type="RefSeq" id="WP_132817048.1">
    <property type="nucleotide sequence ID" value="NZ_SMKI01000052.1"/>
</dbReference>
<organism evidence="2 3">
    <name type="scientific">Streptomyces hainanensis</name>
    <dbReference type="NCBI Taxonomy" id="402648"/>
    <lineage>
        <taxon>Bacteria</taxon>
        <taxon>Bacillati</taxon>
        <taxon>Actinomycetota</taxon>
        <taxon>Actinomycetes</taxon>
        <taxon>Kitasatosporales</taxon>
        <taxon>Streptomycetaceae</taxon>
        <taxon>Streptomyces</taxon>
    </lineage>
</organism>
<dbReference type="AlphaFoldDB" id="A0A4R4TLP8"/>
<keyword evidence="3" id="KW-1185">Reference proteome</keyword>
<reference evidence="2 3" key="1">
    <citation type="submission" date="2019-03" db="EMBL/GenBank/DDBJ databases">
        <title>Draft genome sequences of novel Actinobacteria.</title>
        <authorList>
            <person name="Sahin N."/>
            <person name="Ay H."/>
            <person name="Saygin H."/>
        </authorList>
    </citation>
    <scope>NUCLEOTIDE SEQUENCE [LARGE SCALE GENOMIC DNA]</scope>
    <source>
        <strain evidence="2 3">DSM 41900</strain>
    </source>
</reference>
<dbReference type="CDD" id="cd00093">
    <property type="entry name" value="HTH_XRE"/>
    <property type="match status" value="1"/>
</dbReference>
<feature type="region of interest" description="Disordered" evidence="1">
    <location>
        <begin position="123"/>
        <end position="147"/>
    </location>
</feature>
<evidence type="ECO:0000313" key="3">
    <source>
        <dbReference type="Proteomes" id="UP000295345"/>
    </source>
</evidence>
<evidence type="ECO:0000313" key="2">
    <source>
        <dbReference type="EMBL" id="TDC77506.1"/>
    </source>
</evidence>
<accession>A0A4R4TLP8</accession>
<comment type="caution">
    <text evidence="2">The sequence shown here is derived from an EMBL/GenBank/DDBJ whole genome shotgun (WGS) entry which is preliminary data.</text>
</comment>